<evidence type="ECO:0000256" key="4">
    <source>
        <dbReference type="PROSITE-ProRule" id="PRU00125"/>
    </source>
</evidence>
<proteinExistence type="predicted"/>
<dbReference type="GO" id="GO:0030216">
    <property type="term" value="P:keratinocyte differentiation"/>
    <property type="evidence" value="ECO:0007669"/>
    <property type="project" value="Ensembl"/>
</dbReference>
<feature type="compositionally biased region" description="Basic and acidic residues" evidence="5">
    <location>
        <begin position="423"/>
        <end position="437"/>
    </location>
</feature>
<dbReference type="STRING" id="9986.ENSOCUP00000044260"/>
<feature type="domain" description="LIM zinc-binding" evidence="6">
    <location>
        <begin position="716"/>
        <end position="782"/>
    </location>
</feature>
<dbReference type="CDD" id="cd08368">
    <property type="entry name" value="LIM"/>
    <property type="match status" value="1"/>
</dbReference>
<feature type="region of interest" description="Disordered" evidence="5">
    <location>
        <begin position="423"/>
        <end position="446"/>
    </location>
</feature>
<dbReference type="Bgee" id="ENSOCUG00000005947">
    <property type="expression patterns" value="Expressed in skin of back and 16 other cell types or tissues"/>
</dbReference>
<dbReference type="Ensembl" id="ENSOCUT00000038000.1">
    <property type="protein sequence ID" value="ENSOCUP00000044260.1"/>
    <property type="gene ID" value="ENSOCUG00000005947.4"/>
</dbReference>
<feature type="region of interest" description="Disordered" evidence="5">
    <location>
        <begin position="165"/>
        <end position="299"/>
    </location>
</feature>
<dbReference type="EMBL" id="AAGW02020636">
    <property type="status" value="NOT_ANNOTATED_CDS"/>
    <property type="molecule type" value="Genomic_DNA"/>
</dbReference>
<dbReference type="FunCoup" id="A0A5F9DDC1">
    <property type="interactions" value="138"/>
</dbReference>
<reference evidence="7 8" key="1">
    <citation type="journal article" date="2011" name="Nature">
        <title>A high-resolution map of human evolutionary constraint using 29 mammals.</title>
        <authorList>
            <person name="Lindblad-Toh K."/>
            <person name="Garber M."/>
            <person name="Zuk O."/>
            <person name="Lin M.F."/>
            <person name="Parker B.J."/>
            <person name="Washietl S."/>
            <person name="Kheradpour P."/>
            <person name="Ernst J."/>
            <person name="Jordan G."/>
            <person name="Mauceli E."/>
            <person name="Ward L.D."/>
            <person name="Lowe C.B."/>
            <person name="Holloway A.K."/>
            <person name="Clamp M."/>
            <person name="Gnerre S."/>
            <person name="Alfoldi J."/>
            <person name="Beal K."/>
            <person name="Chang J."/>
            <person name="Clawson H."/>
            <person name="Cuff J."/>
            <person name="Di Palma F."/>
            <person name="Fitzgerald S."/>
            <person name="Flicek P."/>
            <person name="Guttman M."/>
            <person name="Hubisz M.J."/>
            <person name="Jaffe D.B."/>
            <person name="Jungreis I."/>
            <person name="Kent W.J."/>
            <person name="Kostka D."/>
            <person name="Lara M."/>
            <person name="Martins A.L."/>
            <person name="Massingham T."/>
            <person name="Moltke I."/>
            <person name="Raney B.J."/>
            <person name="Rasmussen M.D."/>
            <person name="Robinson J."/>
            <person name="Stark A."/>
            <person name="Vilella A.J."/>
            <person name="Wen J."/>
            <person name="Xie X."/>
            <person name="Zody M.C."/>
            <person name="Baldwin J."/>
            <person name="Bloom T."/>
            <person name="Chin C.W."/>
            <person name="Heiman D."/>
            <person name="Nicol R."/>
            <person name="Nusbaum C."/>
            <person name="Young S."/>
            <person name="Wilkinson J."/>
            <person name="Worley K.C."/>
            <person name="Kovar C.L."/>
            <person name="Muzny D.M."/>
            <person name="Gibbs R.A."/>
            <person name="Cree A."/>
            <person name="Dihn H.H."/>
            <person name="Fowler G."/>
            <person name="Jhangiani S."/>
            <person name="Joshi V."/>
            <person name="Lee S."/>
            <person name="Lewis L.R."/>
            <person name="Nazareth L.V."/>
            <person name="Okwuonu G."/>
            <person name="Santibanez J."/>
            <person name="Warren W.C."/>
            <person name="Mardis E.R."/>
            <person name="Weinstock G.M."/>
            <person name="Wilson R.K."/>
            <person name="Delehaunty K."/>
            <person name="Dooling D."/>
            <person name="Fronik C."/>
            <person name="Fulton L."/>
            <person name="Fulton B."/>
            <person name="Graves T."/>
            <person name="Minx P."/>
            <person name="Sodergren E."/>
            <person name="Birney E."/>
            <person name="Margulies E.H."/>
            <person name="Herrero J."/>
            <person name="Green E.D."/>
            <person name="Haussler D."/>
            <person name="Siepel A."/>
            <person name="Goldman N."/>
            <person name="Pollard K.S."/>
            <person name="Pedersen J.S."/>
            <person name="Lander E.S."/>
            <person name="Kellis M."/>
        </authorList>
    </citation>
    <scope>NUCLEOTIDE SEQUENCE [LARGE SCALE GENOMIC DNA]</scope>
    <source>
        <strain evidence="7 8">Thorbecke inbred</strain>
    </source>
</reference>
<dbReference type="GO" id="GO:0090263">
    <property type="term" value="P:positive regulation of canonical Wnt signaling pathway"/>
    <property type="evidence" value="ECO:0007669"/>
    <property type="project" value="Ensembl"/>
</dbReference>
<dbReference type="GO" id="GO:0009612">
    <property type="term" value="P:response to mechanical stimulus"/>
    <property type="evidence" value="ECO:0007669"/>
    <property type="project" value="Ensembl"/>
</dbReference>
<dbReference type="Gene3D" id="2.10.110.10">
    <property type="entry name" value="Cysteine Rich Protein"/>
    <property type="match status" value="1"/>
</dbReference>
<accession>A0A5F9DDC1</accession>
<keyword evidence="3 4" id="KW-0440">LIM domain</keyword>
<dbReference type="GO" id="GO:0048471">
    <property type="term" value="C:perinuclear region of cytoplasm"/>
    <property type="evidence" value="ECO:0007669"/>
    <property type="project" value="Ensembl"/>
</dbReference>
<reference evidence="7" key="2">
    <citation type="submission" date="2025-08" db="UniProtKB">
        <authorList>
            <consortium name="Ensembl"/>
        </authorList>
    </citation>
    <scope>IDENTIFICATION</scope>
    <source>
        <strain evidence="7">Thorbecke</strain>
    </source>
</reference>
<evidence type="ECO:0000259" key="6">
    <source>
        <dbReference type="PROSITE" id="PS50023"/>
    </source>
</evidence>
<evidence type="ECO:0000313" key="8">
    <source>
        <dbReference type="Proteomes" id="UP000001811"/>
    </source>
</evidence>
<feature type="region of interest" description="Disordered" evidence="5">
    <location>
        <begin position="519"/>
        <end position="538"/>
    </location>
</feature>
<evidence type="ECO:0000256" key="1">
    <source>
        <dbReference type="ARBA" id="ARBA00022723"/>
    </source>
</evidence>
<keyword evidence="1 4" id="KW-0479">Metal-binding</keyword>
<dbReference type="GO" id="GO:0009792">
    <property type="term" value="P:embryo development ending in birth or egg hatching"/>
    <property type="evidence" value="ECO:0007669"/>
    <property type="project" value="Ensembl"/>
</dbReference>
<feature type="region of interest" description="Disordered" evidence="5">
    <location>
        <begin position="649"/>
        <end position="671"/>
    </location>
</feature>
<feature type="compositionally biased region" description="Low complexity" evidence="5">
    <location>
        <begin position="207"/>
        <end position="222"/>
    </location>
</feature>
<dbReference type="PROSITE" id="PS00478">
    <property type="entry name" value="LIM_DOMAIN_1"/>
    <property type="match status" value="1"/>
</dbReference>
<dbReference type="InParanoid" id="A0A5F9DDC1"/>
<dbReference type="InterPro" id="IPR052621">
    <property type="entry name" value="Cell_Prolif/Cornif_Regul"/>
</dbReference>
<evidence type="ECO:0000313" key="7">
    <source>
        <dbReference type="Ensembl" id="ENSOCUP00000044260.1"/>
    </source>
</evidence>
<feature type="compositionally biased region" description="Polar residues" evidence="5">
    <location>
        <begin position="526"/>
        <end position="538"/>
    </location>
</feature>
<protein>
    <submittedName>
        <fullName evidence="7">Sciellin</fullName>
    </submittedName>
</protein>
<dbReference type="PANTHER" id="PTHR15468">
    <property type="entry name" value="ZNF185"/>
    <property type="match status" value="1"/>
</dbReference>
<dbReference type="InterPro" id="IPR001781">
    <property type="entry name" value="Znf_LIM"/>
</dbReference>
<evidence type="ECO:0000256" key="3">
    <source>
        <dbReference type="ARBA" id="ARBA00023038"/>
    </source>
</evidence>
<feature type="compositionally biased region" description="Polar residues" evidence="5">
    <location>
        <begin position="175"/>
        <end position="191"/>
    </location>
</feature>
<dbReference type="GeneTree" id="ENSGT00530000063872"/>
<dbReference type="PANTHER" id="PTHR15468:SF7">
    <property type="entry name" value="SCIELLIN"/>
    <property type="match status" value="1"/>
</dbReference>
<sequence>MEPYELHRQFQLAPKQFYVIFDDEVWDLFFLAGTLCCETVLDLPALKIGAGQSDVPLKIFRLRTHTQLNTTSFPIFIFLLIDMKSTSQGTTLRQQGFHEVNKRRTFLQDSSWIKKRPEEEKDENYGRVVLNRHNSHDALDRKINERDEPKATLSRYRSDDTLDRISDRNGAAKTYKTNSLDNQLTNRSISTFKPPEATKSQPSSLLSANIATTTSSPSAITPVKKKRQSWFPPPPPGYNATPSTGASRREPATHPPIPPKPSTSVSSPNRQRRDNRQICPPKLATSAETNRSAERNIRRQDLDNIVKMATSLQKTDKGEELDNLIKMNKSLNRNQGLDGLFRANPKVEQTEKRAKSLESLIFMTAPIDKDGKGNQTLDNFIKENPRTLSSDKGRDPESIVKVNVGTNKISRGKDLDNVIKVNPKENESTTRKQDPDGLIKVNPETNKNIKRGQSLDNLIKVTSEVNRSNQGSENLNNLIKVNPGTGKSVQWDQSLDSLIKVAPETNKMKEQGNEDLENLNRVIPSPNKSSENTLDEPSNVSLKAAKNTSGNHDLDKLIKVNPEILATNQRNQDLDNLIKVNPAVIRSNQSSELDHLIKVKPSALRNTSRDQDLANVIEVNSHVSENKNGRLDGQLNGFTGALRNQSTRTTTYSYESRNNFSSSAGTRSAGPKDTVVYTRTYVENSKSPKDGYQEIISGKYIQTVYSTSDRSVIERDMCTYCRKPLGIETKMILDELQICCHSTCFKCEICKKPLENLQAGDSIWIYRQTIHCQPCYSKVMAKWIQ</sequence>
<dbReference type="GO" id="GO:0046872">
    <property type="term" value="F:metal ion binding"/>
    <property type="evidence" value="ECO:0007669"/>
    <property type="project" value="UniProtKB-KW"/>
</dbReference>
<dbReference type="SMART" id="SM00132">
    <property type="entry name" value="LIM"/>
    <property type="match status" value="1"/>
</dbReference>
<dbReference type="AlphaFoldDB" id="A0A5F9DDC1"/>
<dbReference type="PROSITE" id="PS50023">
    <property type="entry name" value="LIM_DOMAIN_2"/>
    <property type="match status" value="1"/>
</dbReference>
<reference evidence="7" key="3">
    <citation type="submission" date="2025-09" db="UniProtKB">
        <authorList>
            <consortium name="Ensembl"/>
        </authorList>
    </citation>
    <scope>IDENTIFICATION</scope>
    <source>
        <strain evidence="7">Thorbecke</strain>
    </source>
</reference>
<dbReference type="Proteomes" id="UP000001811">
    <property type="component" value="Chromosome 8"/>
</dbReference>
<organism evidence="7 8">
    <name type="scientific">Oryctolagus cuniculus</name>
    <name type="common">Rabbit</name>
    <dbReference type="NCBI Taxonomy" id="9986"/>
    <lineage>
        <taxon>Eukaryota</taxon>
        <taxon>Metazoa</taxon>
        <taxon>Chordata</taxon>
        <taxon>Craniata</taxon>
        <taxon>Vertebrata</taxon>
        <taxon>Euteleostomi</taxon>
        <taxon>Mammalia</taxon>
        <taxon>Eutheria</taxon>
        <taxon>Euarchontoglires</taxon>
        <taxon>Glires</taxon>
        <taxon>Lagomorpha</taxon>
        <taxon>Leporidae</taxon>
        <taxon>Oryctolagus</taxon>
    </lineage>
</organism>
<name>A0A5F9DDC1_RABIT</name>
<keyword evidence="8" id="KW-1185">Reference proteome</keyword>
<evidence type="ECO:0000256" key="5">
    <source>
        <dbReference type="SAM" id="MobiDB-lite"/>
    </source>
</evidence>
<gene>
    <name evidence="7" type="primary">SCEL</name>
</gene>
<evidence type="ECO:0000256" key="2">
    <source>
        <dbReference type="ARBA" id="ARBA00022833"/>
    </source>
</evidence>
<keyword evidence="2 4" id="KW-0862">Zinc</keyword>